<sequence length="244" mass="27052">MIDTSAFVDLTRGFFGDVQLGSAKENDALEEVVSSSFLRHYLTKRDWTSLRALLCSLGDNTERFVAMYFSEEYDSCLGSDFLHALCLRGAPVDVVRTLVQLCPGMVSERDSLGRTPLHIAVENGDGDNSLSVVRFLLSQYPKAVETRDKNGMTPLMRACRRTAKPNPDMRHCGGKLDGATLVSLVKVLALASPQSVIVEDKSERTALEHAILLGAPVAVVKLLQRVTIDVRRRRMESFDYEAWA</sequence>
<evidence type="ECO:0000256" key="1">
    <source>
        <dbReference type="ARBA" id="ARBA00022737"/>
    </source>
</evidence>
<gene>
    <name evidence="4" type="ORF">TDUB1175_LOCUS17951</name>
</gene>
<protein>
    <submittedName>
        <fullName evidence="4">Uncharacterized protein</fullName>
    </submittedName>
</protein>
<organism evidence="4">
    <name type="scientific">Pseudictyota dubia</name>
    <dbReference type="NCBI Taxonomy" id="2749911"/>
    <lineage>
        <taxon>Eukaryota</taxon>
        <taxon>Sar</taxon>
        <taxon>Stramenopiles</taxon>
        <taxon>Ochrophyta</taxon>
        <taxon>Bacillariophyta</taxon>
        <taxon>Mediophyceae</taxon>
        <taxon>Biddulphiophycidae</taxon>
        <taxon>Eupodiscales</taxon>
        <taxon>Odontellaceae</taxon>
        <taxon>Pseudictyota</taxon>
    </lineage>
</organism>
<dbReference type="InterPro" id="IPR036770">
    <property type="entry name" value="Ankyrin_rpt-contain_sf"/>
</dbReference>
<dbReference type="SUPFAM" id="SSF48403">
    <property type="entry name" value="Ankyrin repeat"/>
    <property type="match status" value="1"/>
</dbReference>
<dbReference type="PANTHER" id="PTHR24173">
    <property type="entry name" value="ANKYRIN REPEAT CONTAINING"/>
    <property type="match status" value="1"/>
</dbReference>
<keyword evidence="2 3" id="KW-0040">ANK repeat</keyword>
<dbReference type="Gene3D" id="1.25.40.20">
    <property type="entry name" value="Ankyrin repeat-containing domain"/>
    <property type="match status" value="1"/>
</dbReference>
<name>A0A7R9WB32_9STRA</name>
<evidence type="ECO:0000256" key="3">
    <source>
        <dbReference type="PROSITE-ProRule" id="PRU00023"/>
    </source>
</evidence>
<accession>A0A7R9WB32</accession>
<dbReference type="InterPro" id="IPR002110">
    <property type="entry name" value="Ankyrin_rpt"/>
</dbReference>
<keyword evidence="1" id="KW-0677">Repeat</keyword>
<dbReference type="PANTHER" id="PTHR24173:SF74">
    <property type="entry name" value="ANKYRIN REPEAT DOMAIN-CONTAINING PROTEIN 16"/>
    <property type="match status" value="1"/>
</dbReference>
<reference evidence="4" key="1">
    <citation type="submission" date="2021-01" db="EMBL/GenBank/DDBJ databases">
        <authorList>
            <person name="Corre E."/>
            <person name="Pelletier E."/>
            <person name="Niang G."/>
            <person name="Scheremetjew M."/>
            <person name="Finn R."/>
            <person name="Kale V."/>
            <person name="Holt S."/>
            <person name="Cochrane G."/>
            <person name="Meng A."/>
            <person name="Brown T."/>
            <person name="Cohen L."/>
        </authorList>
    </citation>
    <scope>NUCLEOTIDE SEQUENCE</scope>
    <source>
        <strain evidence="4">CCMP147</strain>
    </source>
</reference>
<dbReference type="SMART" id="SM00248">
    <property type="entry name" value="ANK"/>
    <property type="match status" value="3"/>
</dbReference>
<evidence type="ECO:0000256" key="2">
    <source>
        <dbReference type="ARBA" id="ARBA00023043"/>
    </source>
</evidence>
<feature type="repeat" description="ANK" evidence="3">
    <location>
        <begin position="112"/>
        <end position="138"/>
    </location>
</feature>
<dbReference type="PROSITE" id="PS50297">
    <property type="entry name" value="ANK_REP_REGION"/>
    <property type="match status" value="1"/>
</dbReference>
<dbReference type="AlphaFoldDB" id="A0A7R9WB32"/>
<proteinExistence type="predicted"/>
<dbReference type="Pfam" id="PF12796">
    <property type="entry name" value="Ank_2"/>
    <property type="match status" value="1"/>
</dbReference>
<dbReference type="PROSITE" id="PS50088">
    <property type="entry name" value="ANK_REPEAT"/>
    <property type="match status" value="1"/>
</dbReference>
<evidence type="ECO:0000313" key="4">
    <source>
        <dbReference type="EMBL" id="CAD8319535.1"/>
    </source>
</evidence>
<dbReference type="EMBL" id="HBED01035748">
    <property type="protein sequence ID" value="CAD8319535.1"/>
    <property type="molecule type" value="Transcribed_RNA"/>
</dbReference>